<sequence>IDSKSVPKKNDVKILNGNNEKAAFSVLNSKYNLLRKDHADLLNEMEIKNLKNHELQSQIVADGSLWEPSSRSRICSQHFVEGEKSEHPNSPAYIPTIFPEKYYGTQKNTQTVQLRAQNRGVTCEAGTQSNIFIEESEKKIIISNSTADKGCGPTIQHADKQVGPNPLDENDLLLANRKGFCGFPSIKNEQDLIDLAGVSFKRFQLLL</sequence>
<accession>A0AA39KQ10</accession>
<keyword evidence="2" id="KW-1185">Reference proteome</keyword>
<gene>
    <name evidence="1" type="ORF">PV328_011934</name>
</gene>
<protein>
    <submittedName>
        <fullName evidence="1">Uncharacterized protein</fullName>
    </submittedName>
</protein>
<dbReference type="AlphaFoldDB" id="A0AA39KQ10"/>
<dbReference type="Proteomes" id="UP001168990">
    <property type="component" value="Unassembled WGS sequence"/>
</dbReference>
<reference evidence="1" key="1">
    <citation type="journal article" date="2023" name="bioRxiv">
        <title>Scaffold-level genome assemblies of two parasitoid biocontrol wasps reveal the parthenogenesis mechanism and an associated novel virus.</title>
        <authorList>
            <person name="Inwood S."/>
            <person name="Skelly J."/>
            <person name="Guhlin J."/>
            <person name="Harrop T."/>
            <person name="Goldson S."/>
            <person name="Dearden P."/>
        </authorList>
    </citation>
    <scope>NUCLEOTIDE SEQUENCE</scope>
    <source>
        <strain evidence="1">Irish</strain>
        <tissue evidence="1">Whole body</tissue>
    </source>
</reference>
<feature type="non-terminal residue" evidence="1">
    <location>
        <position position="207"/>
    </location>
</feature>
<reference evidence="1" key="2">
    <citation type="submission" date="2023-03" db="EMBL/GenBank/DDBJ databases">
        <authorList>
            <person name="Inwood S.N."/>
            <person name="Skelly J.G."/>
            <person name="Guhlin J."/>
            <person name="Harrop T.W.R."/>
            <person name="Goldson S.G."/>
            <person name="Dearden P.K."/>
        </authorList>
    </citation>
    <scope>NUCLEOTIDE SEQUENCE</scope>
    <source>
        <strain evidence="1">Irish</strain>
        <tissue evidence="1">Whole body</tissue>
    </source>
</reference>
<dbReference type="EMBL" id="JAQQBS010000206">
    <property type="protein sequence ID" value="KAK0169524.1"/>
    <property type="molecule type" value="Genomic_DNA"/>
</dbReference>
<evidence type="ECO:0000313" key="1">
    <source>
        <dbReference type="EMBL" id="KAK0169524.1"/>
    </source>
</evidence>
<evidence type="ECO:0000313" key="2">
    <source>
        <dbReference type="Proteomes" id="UP001168990"/>
    </source>
</evidence>
<name>A0AA39KQ10_9HYME</name>
<organism evidence="1 2">
    <name type="scientific">Microctonus aethiopoides</name>
    <dbReference type="NCBI Taxonomy" id="144406"/>
    <lineage>
        <taxon>Eukaryota</taxon>
        <taxon>Metazoa</taxon>
        <taxon>Ecdysozoa</taxon>
        <taxon>Arthropoda</taxon>
        <taxon>Hexapoda</taxon>
        <taxon>Insecta</taxon>
        <taxon>Pterygota</taxon>
        <taxon>Neoptera</taxon>
        <taxon>Endopterygota</taxon>
        <taxon>Hymenoptera</taxon>
        <taxon>Apocrita</taxon>
        <taxon>Ichneumonoidea</taxon>
        <taxon>Braconidae</taxon>
        <taxon>Euphorinae</taxon>
        <taxon>Microctonus</taxon>
    </lineage>
</organism>
<feature type="non-terminal residue" evidence="1">
    <location>
        <position position="1"/>
    </location>
</feature>
<proteinExistence type="predicted"/>
<comment type="caution">
    <text evidence="1">The sequence shown here is derived from an EMBL/GenBank/DDBJ whole genome shotgun (WGS) entry which is preliminary data.</text>
</comment>